<gene>
    <name evidence="3" type="ORF">TRFO_21416</name>
</gene>
<organism evidence="3 4">
    <name type="scientific">Tritrichomonas foetus</name>
    <dbReference type="NCBI Taxonomy" id="1144522"/>
    <lineage>
        <taxon>Eukaryota</taxon>
        <taxon>Metamonada</taxon>
        <taxon>Parabasalia</taxon>
        <taxon>Tritrichomonadida</taxon>
        <taxon>Tritrichomonadidae</taxon>
        <taxon>Tritrichomonas</taxon>
    </lineage>
</organism>
<dbReference type="EMBL" id="MLAK01000634">
    <property type="protein sequence ID" value="OHT09617.1"/>
    <property type="molecule type" value="Genomic_DNA"/>
</dbReference>
<dbReference type="SMART" id="SM00801">
    <property type="entry name" value="dDENN"/>
    <property type="match status" value="1"/>
</dbReference>
<accession>A0A1J4KDV9</accession>
<dbReference type="InterPro" id="IPR043153">
    <property type="entry name" value="DENN_C"/>
</dbReference>
<dbReference type="VEuPathDB" id="TrichDB:TRFO_21416"/>
<evidence type="ECO:0000256" key="1">
    <source>
        <dbReference type="SAM" id="MobiDB-lite"/>
    </source>
</evidence>
<dbReference type="InterPro" id="IPR001194">
    <property type="entry name" value="cDENN_dom"/>
</dbReference>
<name>A0A1J4KDV9_9EUKA</name>
<dbReference type="OrthoDB" id="10266080at2759"/>
<dbReference type="InterPro" id="IPR037516">
    <property type="entry name" value="Tripartite_DENN"/>
</dbReference>
<evidence type="ECO:0000313" key="4">
    <source>
        <dbReference type="Proteomes" id="UP000179807"/>
    </source>
</evidence>
<sequence length="542" mass="61450">MNSPRNSTPDWNVKKFEQKLEKEVKHRKDFTSPVKLSPREKPASGLFDQFFLIGIPPCQDIESQPEILVAFPPFELPGLPIDRIIAHALPTGPTRHYLKKFKSSPIQDEFVFQFGSGEDPYYGICVHISTANTGKPFYGSKKTKKSTFCFCLLTRVPAFSSHFSFLTYIGLLTVGHIKRIHDFSGESISVKMPPGSPINELDLDRQIGYHPQIKVPDAFTNELAFYYILTLDSPPETYSSDKNCELILRFPEHNDVFQKAIGWASLDTLFSLLPVIDILTILTGLLLDRQVLVVGSCLQEVSMAIYGLQTLLLPFKFAGTIIPVLPIEGDFLEILQLPTPWLIGVAPCPKLKKMTFIDTAIFIDLDKRSLPTVRDIPKFPMAVKTTSELTKLLSKQKHSELGHPFGFPSIYSKNLDHKYTFTQQMFDKITKIIQLPFNQVFTRDVYGFFVTDIQAAPEGVTIFNEELFLAQVSADKSFWENVVESQTFQIYIEDKLLEYIDEKAANDNNGRRPSIGSAPHRMRRAHSRTKVVHFISDLSDES</sequence>
<dbReference type="PANTHER" id="PTHR15288">
    <property type="entry name" value="DENN DOMAIN-CONTAINING PROTEIN 2"/>
    <property type="match status" value="1"/>
</dbReference>
<dbReference type="RefSeq" id="XP_068362753.1">
    <property type="nucleotide sequence ID" value="XM_068501957.1"/>
</dbReference>
<evidence type="ECO:0000313" key="3">
    <source>
        <dbReference type="EMBL" id="OHT09617.1"/>
    </source>
</evidence>
<dbReference type="Pfam" id="PF02141">
    <property type="entry name" value="DENN"/>
    <property type="match status" value="1"/>
</dbReference>
<dbReference type="Proteomes" id="UP000179807">
    <property type="component" value="Unassembled WGS sequence"/>
</dbReference>
<dbReference type="SMART" id="SM00799">
    <property type="entry name" value="DENN"/>
    <property type="match status" value="1"/>
</dbReference>
<reference evidence="3" key="1">
    <citation type="submission" date="2016-10" db="EMBL/GenBank/DDBJ databases">
        <authorList>
            <person name="Benchimol M."/>
            <person name="Almeida L.G."/>
            <person name="Vasconcelos A.T."/>
            <person name="Perreira-Neves A."/>
            <person name="Rosa I.A."/>
            <person name="Tasca T."/>
            <person name="Bogo M.R."/>
            <person name="de Souza W."/>
        </authorList>
    </citation>
    <scope>NUCLEOTIDE SEQUENCE [LARGE SCALE GENOMIC DNA]</scope>
    <source>
        <strain evidence="3">K</strain>
    </source>
</reference>
<dbReference type="Gene3D" id="3.30.450.200">
    <property type="match status" value="1"/>
</dbReference>
<dbReference type="GeneID" id="94836661"/>
<dbReference type="PANTHER" id="PTHR15288:SF0">
    <property type="entry name" value="UDENN DOMAIN-CONTAINING PROTEIN"/>
    <property type="match status" value="1"/>
</dbReference>
<dbReference type="InterPro" id="IPR051942">
    <property type="entry name" value="DENN_domain_containing_2"/>
</dbReference>
<dbReference type="PROSITE" id="PS50211">
    <property type="entry name" value="DENN"/>
    <property type="match status" value="1"/>
</dbReference>
<dbReference type="AlphaFoldDB" id="A0A1J4KDV9"/>
<protein>
    <recommendedName>
        <fullName evidence="2">UDENN domain-containing protein</fullName>
    </recommendedName>
</protein>
<keyword evidence="4" id="KW-1185">Reference proteome</keyword>
<proteinExistence type="predicted"/>
<evidence type="ECO:0000259" key="2">
    <source>
        <dbReference type="PROSITE" id="PS50211"/>
    </source>
</evidence>
<feature type="region of interest" description="Disordered" evidence="1">
    <location>
        <begin position="508"/>
        <end position="527"/>
    </location>
</feature>
<feature type="domain" description="UDENN" evidence="2">
    <location>
        <begin position="48"/>
        <end position="502"/>
    </location>
</feature>
<dbReference type="InterPro" id="IPR005112">
    <property type="entry name" value="dDENN_dom"/>
</dbReference>
<comment type="caution">
    <text evidence="3">The sequence shown here is derived from an EMBL/GenBank/DDBJ whole genome shotgun (WGS) entry which is preliminary data.</text>
</comment>
<dbReference type="Gene3D" id="3.40.50.11500">
    <property type="match status" value="1"/>
</dbReference>